<dbReference type="PROSITE" id="PS50811">
    <property type="entry name" value="WRKY"/>
    <property type="match status" value="1"/>
</dbReference>
<dbReference type="InterPro" id="IPR003657">
    <property type="entry name" value="WRKY_dom"/>
</dbReference>
<sequence length="600" mass="66392">MDVLHGCLSASVIRKIGAAERDLVSVQCVDKVQEMLGRAIKDQQDLLDIFESAAASSHEMQQEEEARQLLDVAGSCWNTSSTFTSTTSESSTLLTSLTRAKLQNSLDWCHLALCRLTEIFGQSPAPPASAAARSVTTRQASCRYPGRRMNDHKSQQQLEPDFFDLKFEDRLDSRLLTSNGGGGSLKTKRGYQRSLDKSLNMLDSDLEPSREETFEWIHKTVMDAELPDDNQAAARDMKIVAPEIHEPSKSVIRQAAAASTAPPAAARVNLAAIKDIKMQGASAAGDDHIPQVEDHDHADQQRQISDSSFMSRRNPNIRAWKRDIQAAGSNAEEQNQAPVILYQHLRPGESSKKGIPDDGHPWWKKYGSKNIYNASFSRAYYKCSVMDCRAKKMVQPTDKDPSVFQVIYVGVHTCSHTANTRKRKRNVSRGGAVQAAADKAASLQQFPSREEQDHHQSPMKPTTAPPMRSVLQHQTDHQPATTHVATDDQGGQPEITSQLAASAMHDFDEVELGGLETLEDKDFFPLIKLPAPSASSSPVHHHHHHHELRVEDRVVADNELLMGDAMSDFPPCSWLDFVSDSFGPPEITNSDMAESFQDSV</sequence>
<evidence type="ECO:0000256" key="1">
    <source>
        <dbReference type="ARBA" id="ARBA00004123"/>
    </source>
</evidence>
<name>A0ABP0UDN0_9BRYO</name>
<feature type="compositionally biased region" description="Basic and acidic residues" evidence="6">
    <location>
        <begin position="288"/>
        <end position="300"/>
    </location>
</feature>
<dbReference type="Pfam" id="PF03106">
    <property type="entry name" value="WRKY"/>
    <property type="match status" value="1"/>
</dbReference>
<dbReference type="Gene3D" id="2.20.25.80">
    <property type="entry name" value="WRKY domain"/>
    <property type="match status" value="1"/>
</dbReference>
<evidence type="ECO:0000256" key="3">
    <source>
        <dbReference type="ARBA" id="ARBA00023125"/>
    </source>
</evidence>
<evidence type="ECO:0000256" key="6">
    <source>
        <dbReference type="SAM" id="MobiDB-lite"/>
    </source>
</evidence>
<dbReference type="SMART" id="SM00774">
    <property type="entry name" value="WRKY"/>
    <property type="match status" value="1"/>
</dbReference>
<dbReference type="Proteomes" id="UP001497512">
    <property type="component" value="Chromosome 3"/>
</dbReference>
<keyword evidence="5" id="KW-0539">Nucleus</keyword>
<organism evidence="8 9">
    <name type="scientific">Sphagnum troendelagicum</name>
    <dbReference type="NCBI Taxonomy" id="128251"/>
    <lineage>
        <taxon>Eukaryota</taxon>
        <taxon>Viridiplantae</taxon>
        <taxon>Streptophyta</taxon>
        <taxon>Embryophyta</taxon>
        <taxon>Bryophyta</taxon>
        <taxon>Sphagnophytina</taxon>
        <taxon>Sphagnopsida</taxon>
        <taxon>Sphagnales</taxon>
        <taxon>Sphagnaceae</taxon>
        <taxon>Sphagnum</taxon>
    </lineage>
</organism>
<evidence type="ECO:0000259" key="7">
    <source>
        <dbReference type="PROSITE" id="PS50811"/>
    </source>
</evidence>
<accession>A0ABP0UDN0</accession>
<feature type="compositionally biased region" description="Polar residues" evidence="6">
    <location>
        <begin position="471"/>
        <end position="484"/>
    </location>
</feature>
<dbReference type="EMBL" id="OZ019895">
    <property type="protein sequence ID" value="CAK9219505.1"/>
    <property type="molecule type" value="Genomic_DNA"/>
</dbReference>
<dbReference type="SUPFAM" id="SSF118290">
    <property type="entry name" value="WRKY DNA-binding domain"/>
    <property type="match status" value="1"/>
</dbReference>
<evidence type="ECO:0000313" key="8">
    <source>
        <dbReference type="EMBL" id="CAK9219505.1"/>
    </source>
</evidence>
<keyword evidence="4" id="KW-0804">Transcription</keyword>
<feature type="region of interest" description="Disordered" evidence="6">
    <location>
        <begin position="418"/>
        <end position="492"/>
    </location>
</feature>
<dbReference type="PANTHER" id="PTHR31282">
    <property type="entry name" value="WRKY TRANSCRIPTION FACTOR 21-RELATED"/>
    <property type="match status" value="1"/>
</dbReference>
<proteinExistence type="predicted"/>
<feature type="domain" description="WRKY" evidence="7">
    <location>
        <begin position="363"/>
        <end position="412"/>
    </location>
</feature>
<feature type="compositionally biased region" description="Low complexity" evidence="6">
    <location>
        <begin position="432"/>
        <end position="441"/>
    </location>
</feature>
<keyword evidence="2" id="KW-0805">Transcription regulation</keyword>
<evidence type="ECO:0000256" key="5">
    <source>
        <dbReference type="ARBA" id="ARBA00023242"/>
    </source>
</evidence>
<keyword evidence="3" id="KW-0238">DNA-binding</keyword>
<keyword evidence="9" id="KW-1185">Reference proteome</keyword>
<evidence type="ECO:0000256" key="2">
    <source>
        <dbReference type="ARBA" id="ARBA00023015"/>
    </source>
</evidence>
<reference evidence="8" key="1">
    <citation type="submission" date="2024-02" db="EMBL/GenBank/DDBJ databases">
        <authorList>
            <consortium name="ELIXIR-Norway"/>
            <consortium name="Elixir Norway"/>
        </authorList>
    </citation>
    <scope>NUCLEOTIDE SEQUENCE</scope>
</reference>
<dbReference type="InterPro" id="IPR036576">
    <property type="entry name" value="WRKY_dom_sf"/>
</dbReference>
<feature type="region of interest" description="Disordered" evidence="6">
    <location>
        <begin position="288"/>
        <end position="312"/>
    </location>
</feature>
<protein>
    <recommendedName>
        <fullName evidence="7">WRKY domain-containing protein</fullName>
    </recommendedName>
</protein>
<gene>
    <name evidence="8" type="ORF">CSSPTR1EN2_LOCUS14574</name>
</gene>
<comment type="subcellular location">
    <subcellularLocation>
        <location evidence="1">Nucleus</location>
    </subcellularLocation>
</comment>
<feature type="compositionally biased region" description="Polar residues" evidence="6">
    <location>
        <begin position="301"/>
        <end position="312"/>
    </location>
</feature>
<evidence type="ECO:0000256" key="4">
    <source>
        <dbReference type="ARBA" id="ARBA00023163"/>
    </source>
</evidence>
<dbReference type="InterPro" id="IPR044810">
    <property type="entry name" value="WRKY_plant"/>
</dbReference>
<evidence type="ECO:0000313" key="9">
    <source>
        <dbReference type="Proteomes" id="UP001497512"/>
    </source>
</evidence>